<dbReference type="RefSeq" id="WP_088771810.1">
    <property type="nucleotide sequence ID" value="NZ_AP023082.1"/>
</dbReference>
<proteinExistence type="predicted"/>
<sequence length="237" mass="26567">MYVSHNEITNVCRKAFQGLKTPYGDAVIISNIIADLELIGLDGIKGFIKALDSLKRDTYQPAKIETYNANISVNLNDDSILCYLPNLLAYSYDVLADYSEVSLNIENCRDRLLACGLLDKLTKKRLSIKAQWLNRSSPKKIVYIMNSKDTTPNIYLSDKPCINNQDLNINISKNQIELPNTNSYDICLDSKTLLKKRNEILEKGIYISEQNWNTVAKAARSILVPNSNQSKLGAGGI</sequence>
<reference evidence="1 2" key="1">
    <citation type="submission" date="2017-06" db="EMBL/GenBank/DDBJ databases">
        <title>Complete genome of Francisella halioticida.</title>
        <authorList>
            <person name="Sjodin A."/>
        </authorList>
    </citation>
    <scope>NUCLEOTIDE SEQUENCE [LARGE SCALE GENOMIC DNA]</scope>
    <source>
        <strain evidence="1 2">DSM 23729</strain>
    </source>
</reference>
<organism evidence="1 2">
    <name type="scientific">Francisella halioticida</name>
    <dbReference type="NCBI Taxonomy" id="549298"/>
    <lineage>
        <taxon>Bacteria</taxon>
        <taxon>Pseudomonadati</taxon>
        <taxon>Pseudomonadota</taxon>
        <taxon>Gammaproteobacteria</taxon>
        <taxon>Thiotrichales</taxon>
        <taxon>Francisellaceae</taxon>
        <taxon>Francisella</taxon>
    </lineage>
</organism>
<keyword evidence="2" id="KW-1185">Reference proteome</keyword>
<protein>
    <recommendedName>
        <fullName evidence="3">DUF3726 domain-containing protein</fullName>
    </recommendedName>
</protein>
<evidence type="ECO:0008006" key="3">
    <source>
        <dbReference type="Google" id="ProtNLM"/>
    </source>
</evidence>
<evidence type="ECO:0000313" key="2">
    <source>
        <dbReference type="Proteomes" id="UP000249910"/>
    </source>
</evidence>
<name>A0ABM6LXG3_9GAMM</name>
<gene>
    <name evidence="1" type="ORF">CDV26_01625</name>
</gene>
<evidence type="ECO:0000313" key="1">
    <source>
        <dbReference type="EMBL" id="ASG67259.1"/>
    </source>
</evidence>
<dbReference type="EMBL" id="CP022132">
    <property type="protein sequence ID" value="ASG67259.1"/>
    <property type="molecule type" value="Genomic_DNA"/>
</dbReference>
<dbReference type="Proteomes" id="UP000249910">
    <property type="component" value="Chromosome"/>
</dbReference>
<dbReference type="InterPro" id="IPR022201">
    <property type="entry name" value="DUF3726"/>
</dbReference>
<accession>A0ABM6LXG3</accession>
<dbReference type="Pfam" id="PF12525">
    <property type="entry name" value="DUF3726"/>
    <property type="match status" value="1"/>
</dbReference>